<dbReference type="InterPro" id="IPR012934">
    <property type="entry name" value="Znf_AD"/>
</dbReference>
<dbReference type="STRING" id="195883.A0A482WZR8"/>
<evidence type="ECO:0000256" key="2">
    <source>
        <dbReference type="ARBA" id="ARBA00022723"/>
    </source>
</evidence>
<dbReference type="GO" id="GO:0005634">
    <property type="term" value="C:nucleus"/>
    <property type="evidence" value="ECO:0007669"/>
    <property type="project" value="UniProtKB-SubCell"/>
</dbReference>
<feature type="compositionally biased region" description="Basic residues" evidence="10">
    <location>
        <begin position="535"/>
        <end position="552"/>
    </location>
</feature>
<dbReference type="GO" id="GO:0000978">
    <property type="term" value="F:RNA polymerase II cis-regulatory region sequence-specific DNA binding"/>
    <property type="evidence" value="ECO:0007669"/>
    <property type="project" value="TreeGrafter"/>
</dbReference>
<dbReference type="EMBL" id="QKKF02020935">
    <property type="protein sequence ID" value="RZF39008.1"/>
    <property type="molecule type" value="Genomic_DNA"/>
</dbReference>
<keyword evidence="2 9" id="KW-0479">Metal-binding</keyword>
<feature type="binding site" evidence="9">
    <location>
        <position position="20"/>
    </location>
    <ligand>
        <name>Zn(2+)</name>
        <dbReference type="ChEBI" id="CHEBI:29105"/>
    </ligand>
</feature>
<comment type="subcellular location">
    <subcellularLocation>
        <location evidence="1">Nucleus</location>
    </subcellularLocation>
</comment>
<keyword evidence="14" id="KW-1185">Reference proteome</keyword>
<reference evidence="13 14" key="1">
    <citation type="journal article" date="2017" name="Gigascience">
        <title>Genome sequence of the small brown planthopper, Laodelphax striatellus.</title>
        <authorList>
            <person name="Zhu J."/>
            <person name="Jiang F."/>
            <person name="Wang X."/>
            <person name="Yang P."/>
            <person name="Bao Y."/>
            <person name="Zhao W."/>
            <person name="Wang W."/>
            <person name="Lu H."/>
            <person name="Wang Q."/>
            <person name="Cui N."/>
            <person name="Li J."/>
            <person name="Chen X."/>
            <person name="Luo L."/>
            <person name="Yu J."/>
            <person name="Kang L."/>
            <person name="Cui F."/>
        </authorList>
    </citation>
    <scope>NUCLEOTIDE SEQUENCE [LARGE SCALE GENOMIC DNA]</scope>
    <source>
        <strain evidence="13">Lst14</strain>
    </source>
</reference>
<feature type="region of interest" description="Disordered" evidence="10">
    <location>
        <begin position="327"/>
        <end position="409"/>
    </location>
</feature>
<sequence length="638" mass="71406">MTNISMCTVPPKFYELCRLCLSCEGAKVSIFDDPGSQRNFPMKIRTCLSILVSEQDMLPSSLCHRCVYKLDVLHEFREVSRKTDNILKQYLSRSEMLSHDMHNNKLQKSAIPELNGCTSAQNVSLFQADDQLENLKSLATIAASNCFLPAKPKCNDHGGSLIVKNGSYEREVEEKEPETGEKYRPAEEKERNGETFREEEQMREEEVVETTPEHVIVKKNDFATGHITIKCEPEEEESELFIPKTESASSDDDESDGVESDMEDSPVERTSPVENGHHDNTRVERHTYSTPSDQAKIDTKSLLRILQKEFTAASIYSAQRTSFGSDITSHCTNLPSSLSPQTPGSRPETQQPRHSSGRRKQSCPLRSTEVPFLKNRPSSPAPNPTPTPTPPPTPLYNGTEQPPVAARPVNRSTEAISRLLEAAHYTERSERGEITDNEADDDIEEVEVEGEMDTEIEYDANAQWYGKSVFRPNSRQQQPSLATRMDSACTNCGTRTTTIWRRNPLGEMVCNACGLYYKLHNVNRPATMRRDTIHTRRRRPKGEKIMSRRNSKKANSDCASGGNSGSDECCDDMLAALRRQIQPHLMLAALQQQSPPFSPATQASLQLTSQSGSRSPSIIYKKELASDETPLNLVASGQ</sequence>
<dbReference type="SUPFAM" id="SSF57716">
    <property type="entry name" value="Glucocorticoid receptor-like (DNA-binding domain)"/>
    <property type="match status" value="2"/>
</dbReference>
<keyword evidence="6" id="KW-0804">Transcription</keyword>
<keyword evidence="4 9" id="KW-0862">Zinc</keyword>
<evidence type="ECO:0000256" key="3">
    <source>
        <dbReference type="ARBA" id="ARBA00022771"/>
    </source>
</evidence>
<feature type="region of interest" description="Disordered" evidence="10">
    <location>
        <begin position="230"/>
        <end position="298"/>
    </location>
</feature>
<dbReference type="SMART" id="SM00401">
    <property type="entry name" value="ZnF_GATA"/>
    <property type="match status" value="1"/>
</dbReference>
<dbReference type="InParanoid" id="A0A482WZR8"/>
<dbReference type="CDD" id="cd00202">
    <property type="entry name" value="ZnF_GATA"/>
    <property type="match status" value="1"/>
</dbReference>
<dbReference type="GO" id="GO:0000122">
    <property type="term" value="P:negative regulation of transcription by RNA polymerase II"/>
    <property type="evidence" value="ECO:0007669"/>
    <property type="project" value="TreeGrafter"/>
</dbReference>
<feature type="binding site" evidence="9">
    <location>
        <position position="17"/>
    </location>
    <ligand>
        <name>Zn(2+)</name>
        <dbReference type="ChEBI" id="CHEBI:29105"/>
    </ligand>
</feature>
<dbReference type="Pfam" id="PF07776">
    <property type="entry name" value="zf-AD"/>
    <property type="match status" value="1"/>
</dbReference>
<evidence type="ECO:0000256" key="5">
    <source>
        <dbReference type="ARBA" id="ARBA00023015"/>
    </source>
</evidence>
<dbReference type="GO" id="GO:0008270">
    <property type="term" value="F:zinc ion binding"/>
    <property type="evidence" value="ECO:0007669"/>
    <property type="project" value="UniProtKB-UniRule"/>
</dbReference>
<evidence type="ECO:0000313" key="14">
    <source>
        <dbReference type="Proteomes" id="UP000291343"/>
    </source>
</evidence>
<evidence type="ECO:0000259" key="11">
    <source>
        <dbReference type="PROSITE" id="PS50114"/>
    </source>
</evidence>
<dbReference type="SMART" id="SM00868">
    <property type="entry name" value="zf-AD"/>
    <property type="match status" value="1"/>
</dbReference>
<dbReference type="GO" id="GO:0000981">
    <property type="term" value="F:DNA-binding transcription factor activity, RNA polymerase II-specific"/>
    <property type="evidence" value="ECO:0007669"/>
    <property type="project" value="TreeGrafter"/>
</dbReference>
<protein>
    <submittedName>
        <fullName evidence="13">Uncharacterized protein</fullName>
    </submittedName>
</protein>
<keyword evidence="7" id="KW-0539">Nucleus</keyword>
<dbReference type="Gene3D" id="3.40.1800.20">
    <property type="match status" value="1"/>
</dbReference>
<feature type="region of interest" description="Disordered" evidence="10">
    <location>
        <begin position="528"/>
        <end position="564"/>
    </location>
</feature>
<evidence type="ECO:0000256" key="9">
    <source>
        <dbReference type="PROSITE-ProRule" id="PRU01263"/>
    </source>
</evidence>
<accession>A0A482WZR8</accession>
<evidence type="ECO:0000256" key="1">
    <source>
        <dbReference type="ARBA" id="ARBA00004123"/>
    </source>
</evidence>
<evidence type="ECO:0000256" key="4">
    <source>
        <dbReference type="ARBA" id="ARBA00022833"/>
    </source>
</evidence>
<dbReference type="PANTHER" id="PTHR10071">
    <property type="entry name" value="TRANSCRIPTION FACTOR GATA FAMILY MEMBER"/>
    <property type="match status" value="1"/>
</dbReference>
<dbReference type="InterPro" id="IPR000679">
    <property type="entry name" value="Znf_GATA"/>
</dbReference>
<feature type="compositionally biased region" description="Pro residues" evidence="10">
    <location>
        <begin position="379"/>
        <end position="394"/>
    </location>
</feature>
<feature type="domain" description="GATA-type" evidence="11">
    <location>
        <begin position="483"/>
        <end position="536"/>
    </location>
</feature>
<dbReference type="Proteomes" id="UP000291343">
    <property type="component" value="Unassembled WGS sequence"/>
</dbReference>
<dbReference type="Pfam" id="PF00320">
    <property type="entry name" value="GATA"/>
    <property type="match status" value="1"/>
</dbReference>
<keyword evidence="5" id="KW-0805">Transcription regulation</keyword>
<feature type="binding site" evidence="9">
    <location>
        <position position="63"/>
    </location>
    <ligand>
        <name>Zn(2+)</name>
        <dbReference type="ChEBI" id="CHEBI:29105"/>
    </ligand>
</feature>
<comment type="caution">
    <text evidence="13">The sequence shown here is derived from an EMBL/GenBank/DDBJ whole genome shotgun (WGS) entry which is preliminary data.</text>
</comment>
<dbReference type="PRINTS" id="PR00619">
    <property type="entry name" value="GATAZNFINGER"/>
</dbReference>
<dbReference type="OrthoDB" id="515401at2759"/>
<keyword evidence="3 8" id="KW-0863">Zinc-finger</keyword>
<feature type="compositionally biased region" description="Polar residues" evidence="10">
    <location>
        <begin position="327"/>
        <end position="354"/>
    </location>
</feature>
<proteinExistence type="predicted"/>
<feature type="region of interest" description="Disordered" evidence="10">
    <location>
        <begin position="168"/>
        <end position="211"/>
    </location>
</feature>
<evidence type="ECO:0000313" key="13">
    <source>
        <dbReference type="EMBL" id="RZF39008.1"/>
    </source>
</evidence>
<name>A0A482WZR8_LAOST</name>
<dbReference type="InterPro" id="IPR013088">
    <property type="entry name" value="Znf_NHR/GATA"/>
</dbReference>
<feature type="region of interest" description="Disordered" evidence="10">
    <location>
        <begin position="596"/>
        <end position="616"/>
    </location>
</feature>
<dbReference type="AlphaFoldDB" id="A0A482WZR8"/>
<dbReference type="InterPro" id="IPR039355">
    <property type="entry name" value="Transcription_factor_GATA"/>
</dbReference>
<dbReference type="PANTHER" id="PTHR10071:SF281">
    <property type="entry name" value="BOX A-BINDING FACTOR-RELATED"/>
    <property type="match status" value="1"/>
</dbReference>
<evidence type="ECO:0000256" key="8">
    <source>
        <dbReference type="PROSITE-ProRule" id="PRU00094"/>
    </source>
</evidence>
<dbReference type="PROSITE" id="PS00344">
    <property type="entry name" value="GATA_ZN_FINGER_1"/>
    <property type="match status" value="1"/>
</dbReference>
<dbReference type="PROSITE" id="PS50114">
    <property type="entry name" value="GATA_ZN_FINGER_2"/>
    <property type="match status" value="1"/>
</dbReference>
<dbReference type="Gene3D" id="3.30.50.10">
    <property type="entry name" value="Erythroid Transcription Factor GATA-1, subunit A"/>
    <property type="match status" value="1"/>
</dbReference>
<evidence type="ECO:0000256" key="10">
    <source>
        <dbReference type="SAM" id="MobiDB-lite"/>
    </source>
</evidence>
<feature type="domain" description="ZAD" evidence="12">
    <location>
        <begin position="15"/>
        <end position="90"/>
    </location>
</feature>
<dbReference type="FunCoup" id="A0A482WZR8">
    <property type="interactions" value="308"/>
</dbReference>
<dbReference type="PROSITE" id="PS51915">
    <property type="entry name" value="ZAD"/>
    <property type="match status" value="1"/>
</dbReference>
<feature type="compositionally biased region" description="Basic and acidic residues" evidence="10">
    <location>
        <begin position="168"/>
        <end position="200"/>
    </location>
</feature>
<evidence type="ECO:0000256" key="6">
    <source>
        <dbReference type="ARBA" id="ARBA00023163"/>
    </source>
</evidence>
<organism evidence="13 14">
    <name type="scientific">Laodelphax striatellus</name>
    <name type="common">Small brown planthopper</name>
    <name type="synonym">Delphax striatella</name>
    <dbReference type="NCBI Taxonomy" id="195883"/>
    <lineage>
        <taxon>Eukaryota</taxon>
        <taxon>Metazoa</taxon>
        <taxon>Ecdysozoa</taxon>
        <taxon>Arthropoda</taxon>
        <taxon>Hexapoda</taxon>
        <taxon>Insecta</taxon>
        <taxon>Pterygota</taxon>
        <taxon>Neoptera</taxon>
        <taxon>Paraneoptera</taxon>
        <taxon>Hemiptera</taxon>
        <taxon>Auchenorrhyncha</taxon>
        <taxon>Fulgoroidea</taxon>
        <taxon>Delphacidae</taxon>
        <taxon>Criomorphinae</taxon>
        <taxon>Laodelphax</taxon>
    </lineage>
</organism>
<gene>
    <name evidence="13" type="ORF">LSTR_LSTR014725</name>
</gene>
<feature type="compositionally biased region" description="Acidic residues" evidence="10">
    <location>
        <begin position="249"/>
        <end position="265"/>
    </location>
</feature>
<evidence type="ECO:0000259" key="12">
    <source>
        <dbReference type="PROSITE" id="PS51915"/>
    </source>
</evidence>
<feature type="binding site" evidence="9">
    <location>
        <position position="66"/>
    </location>
    <ligand>
        <name>Zn(2+)</name>
        <dbReference type="ChEBI" id="CHEBI:29105"/>
    </ligand>
</feature>
<dbReference type="GO" id="GO:0045944">
    <property type="term" value="P:positive regulation of transcription by RNA polymerase II"/>
    <property type="evidence" value="ECO:0007669"/>
    <property type="project" value="TreeGrafter"/>
</dbReference>
<feature type="compositionally biased region" description="Basic and acidic residues" evidence="10">
    <location>
        <begin position="275"/>
        <end position="287"/>
    </location>
</feature>
<evidence type="ECO:0000256" key="7">
    <source>
        <dbReference type="ARBA" id="ARBA00023242"/>
    </source>
</evidence>
<dbReference type="FunFam" id="3.30.50.10:FF:000002">
    <property type="entry name" value="Gata transcription factor gatad"/>
    <property type="match status" value="1"/>
</dbReference>